<name>A0A8J3X362_9ACTN</name>
<organism evidence="1 2">
    <name type="scientific">Planosporangium mesophilum</name>
    <dbReference type="NCBI Taxonomy" id="689768"/>
    <lineage>
        <taxon>Bacteria</taxon>
        <taxon>Bacillati</taxon>
        <taxon>Actinomycetota</taxon>
        <taxon>Actinomycetes</taxon>
        <taxon>Micromonosporales</taxon>
        <taxon>Micromonosporaceae</taxon>
        <taxon>Planosporangium</taxon>
    </lineage>
</organism>
<sequence>MPRRRPAQLRADSIYRRPLDGSTSVISGLSARGLKAIAYLERTRLWNQAVFDALRTWSWFVRHPWHRLWDPTAGCGVMECCPNPPELRWILDVAVAVLPPTDARTLRKQIAALDELW</sequence>
<keyword evidence="2" id="KW-1185">Reference proteome</keyword>
<proteinExistence type="predicted"/>
<evidence type="ECO:0000313" key="2">
    <source>
        <dbReference type="Proteomes" id="UP000599074"/>
    </source>
</evidence>
<dbReference type="Proteomes" id="UP000599074">
    <property type="component" value="Unassembled WGS sequence"/>
</dbReference>
<gene>
    <name evidence="1" type="ORF">Pme01_47560</name>
</gene>
<comment type="caution">
    <text evidence="1">The sequence shown here is derived from an EMBL/GenBank/DDBJ whole genome shotgun (WGS) entry which is preliminary data.</text>
</comment>
<evidence type="ECO:0000313" key="1">
    <source>
        <dbReference type="EMBL" id="GII25159.1"/>
    </source>
</evidence>
<protein>
    <submittedName>
        <fullName evidence="1">Uncharacterized protein</fullName>
    </submittedName>
</protein>
<accession>A0A8J3X362</accession>
<dbReference type="AlphaFoldDB" id="A0A8J3X362"/>
<dbReference type="EMBL" id="BOON01000047">
    <property type="protein sequence ID" value="GII25159.1"/>
    <property type="molecule type" value="Genomic_DNA"/>
</dbReference>
<reference evidence="1" key="1">
    <citation type="submission" date="2021-01" db="EMBL/GenBank/DDBJ databases">
        <title>Whole genome shotgun sequence of Planosporangium mesophilum NBRC 109066.</title>
        <authorList>
            <person name="Komaki H."/>
            <person name="Tamura T."/>
        </authorList>
    </citation>
    <scope>NUCLEOTIDE SEQUENCE</scope>
    <source>
        <strain evidence="1">NBRC 109066</strain>
    </source>
</reference>